<protein>
    <submittedName>
        <fullName evidence="1">Uncharacterized protein</fullName>
    </submittedName>
</protein>
<organism evidence="1 2">
    <name type="scientific">Smittium mucronatum</name>
    <dbReference type="NCBI Taxonomy" id="133383"/>
    <lineage>
        <taxon>Eukaryota</taxon>
        <taxon>Fungi</taxon>
        <taxon>Fungi incertae sedis</taxon>
        <taxon>Zoopagomycota</taxon>
        <taxon>Kickxellomycotina</taxon>
        <taxon>Harpellomycetes</taxon>
        <taxon>Harpellales</taxon>
        <taxon>Legeriomycetaceae</taxon>
        <taxon>Smittium</taxon>
    </lineage>
</organism>
<keyword evidence="2" id="KW-1185">Reference proteome</keyword>
<accession>A0A1R0H703</accession>
<feature type="non-terminal residue" evidence="1">
    <location>
        <position position="52"/>
    </location>
</feature>
<gene>
    <name evidence="1" type="ORF">AYI68_g956</name>
</gene>
<sequence>MGKIAKPGTVTEVDKAVTTHNSSMDCEDEIVDVDDSNLDPILNQNLNAHRKT</sequence>
<evidence type="ECO:0000313" key="2">
    <source>
        <dbReference type="Proteomes" id="UP000187455"/>
    </source>
</evidence>
<reference evidence="1 2" key="1">
    <citation type="journal article" date="2016" name="Mol. Biol. Evol.">
        <title>Genome-Wide Survey of Gut Fungi (Harpellales) Reveals the First Horizontally Transferred Ubiquitin Gene from a Mosquito Host.</title>
        <authorList>
            <person name="Wang Y."/>
            <person name="White M.M."/>
            <person name="Kvist S."/>
            <person name="Moncalvo J.M."/>
        </authorList>
    </citation>
    <scope>NUCLEOTIDE SEQUENCE [LARGE SCALE GENOMIC DNA]</scope>
    <source>
        <strain evidence="1 2">ALG-7-W6</strain>
    </source>
</reference>
<evidence type="ECO:0000313" key="1">
    <source>
        <dbReference type="EMBL" id="OLY84868.1"/>
    </source>
</evidence>
<dbReference type="AlphaFoldDB" id="A0A1R0H703"/>
<dbReference type="EMBL" id="LSSL01000322">
    <property type="protein sequence ID" value="OLY84868.1"/>
    <property type="molecule type" value="Genomic_DNA"/>
</dbReference>
<comment type="caution">
    <text evidence="1">The sequence shown here is derived from an EMBL/GenBank/DDBJ whole genome shotgun (WGS) entry which is preliminary data.</text>
</comment>
<proteinExistence type="predicted"/>
<name>A0A1R0H703_9FUNG</name>
<dbReference type="Proteomes" id="UP000187455">
    <property type="component" value="Unassembled WGS sequence"/>
</dbReference>